<reference evidence="1" key="2">
    <citation type="submission" date="2020-09" db="EMBL/GenBank/DDBJ databases">
        <authorList>
            <person name="Sun Q."/>
            <person name="Zhou Y."/>
        </authorList>
    </citation>
    <scope>NUCLEOTIDE SEQUENCE</scope>
    <source>
        <strain evidence="1">CGMCC 1.15343</strain>
    </source>
</reference>
<organism evidence="1 2">
    <name type="scientific">Pedobacter quisquiliarum</name>
    <dbReference type="NCBI Taxonomy" id="1834438"/>
    <lineage>
        <taxon>Bacteria</taxon>
        <taxon>Pseudomonadati</taxon>
        <taxon>Bacteroidota</taxon>
        <taxon>Sphingobacteriia</taxon>
        <taxon>Sphingobacteriales</taxon>
        <taxon>Sphingobacteriaceae</taxon>
        <taxon>Pedobacter</taxon>
    </lineage>
</organism>
<protein>
    <submittedName>
        <fullName evidence="1">Uncharacterized protein</fullName>
    </submittedName>
</protein>
<accession>A0A916UAX0</accession>
<sequence>MRKNVLFLLAEEIHGLFLDLQILLRYVFVTAFYREIEIASTSDYNKIQAKRTTGDSANYI</sequence>
<dbReference type="Proteomes" id="UP000651668">
    <property type="component" value="Unassembled WGS sequence"/>
</dbReference>
<dbReference type="RefSeq" id="WP_188626781.1">
    <property type="nucleotide sequence ID" value="NZ_BMIL01000006.1"/>
</dbReference>
<keyword evidence="2" id="KW-1185">Reference proteome</keyword>
<dbReference type="AlphaFoldDB" id="A0A916UAX0"/>
<gene>
    <name evidence="1" type="ORF">GCM10011387_20240</name>
</gene>
<name>A0A916UAX0_9SPHI</name>
<evidence type="ECO:0000313" key="1">
    <source>
        <dbReference type="EMBL" id="GGC66762.1"/>
    </source>
</evidence>
<comment type="caution">
    <text evidence="1">The sequence shown here is derived from an EMBL/GenBank/DDBJ whole genome shotgun (WGS) entry which is preliminary data.</text>
</comment>
<proteinExistence type="predicted"/>
<reference evidence="1" key="1">
    <citation type="journal article" date="2014" name="Int. J. Syst. Evol. Microbiol.">
        <title>Complete genome sequence of Corynebacterium casei LMG S-19264T (=DSM 44701T), isolated from a smear-ripened cheese.</title>
        <authorList>
            <consortium name="US DOE Joint Genome Institute (JGI-PGF)"/>
            <person name="Walter F."/>
            <person name="Albersmeier A."/>
            <person name="Kalinowski J."/>
            <person name="Ruckert C."/>
        </authorList>
    </citation>
    <scope>NUCLEOTIDE SEQUENCE</scope>
    <source>
        <strain evidence="1">CGMCC 1.15343</strain>
    </source>
</reference>
<dbReference type="EMBL" id="BMIL01000006">
    <property type="protein sequence ID" value="GGC66762.1"/>
    <property type="molecule type" value="Genomic_DNA"/>
</dbReference>
<evidence type="ECO:0000313" key="2">
    <source>
        <dbReference type="Proteomes" id="UP000651668"/>
    </source>
</evidence>